<dbReference type="PANTHER" id="PTHR33154:SF18">
    <property type="entry name" value="ARSENICAL RESISTANCE OPERON REPRESSOR"/>
    <property type="match status" value="1"/>
</dbReference>
<keyword evidence="6" id="KW-1185">Reference proteome</keyword>
<evidence type="ECO:0000259" key="4">
    <source>
        <dbReference type="PROSITE" id="PS50987"/>
    </source>
</evidence>
<sequence>MVDRMPKTLPLIDMSAPVCCPPVAAGPVDDDAALEVALRLKAIADPARVKLLSLLLTSAPGQENGGDLAAAVGLSESTVSHHLGQLRKAGLVESERRGMNTFHRARRDALAALCVVLDPNCCR</sequence>
<dbReference type="Pfam" id="PF01022">
    <property type="entry name" value="HTH_5"/>
    <property type="match status" value="1"/>
</dbReference>
<accession>A0ABM8CYT8</accession>
<keyword evidence="1" id="KW-0805">Transcription regulation</keyword>
<reference evidence="5 6" key="1">
    <citation type="submission" date="2022-11" db="EMBL/GenBank/DDBJ databases">
        <title>Genome Sequencing of Nocardia sp. ON39_IFM12276 and assembly.</title>
        <authorList>
            <person name="Shimojima M."/>
            <person name="Toyokawa M."/>
            <person name="Uesaka K."/>
        </authorList>
    </citation>
    <scope>NUCLEOTIDE SEQUENCE [LARGE SCALE GENOMIC DNA]</scope>
    <source>
        <strain evidence="5 6">IFM 12276</strain>
    </source>
</reference>
<evidence type="ECO:0000313" key="5">
    <source>
        <dbReference type="EMBL" id="BDU00172.1"/>
    </source>
</evidence>
<evidence type="ECO:0000313" key="6">
    <source>
        <dbReference type="Proteomes" id="UP001317870"/>
    </source>
</evidence>
<evidence type="ECO:0000256" key="1">
    <source>
        <dbReference type="ARBA" id="ARBA00023015"/>
    </source>
</evidence>
<dbReference type="InterPro" id="IPR036390">
    <property type="entry name" value="WH_DNA-bd_sf"/>
</dbReference>
<dbReference type="NCBIfam" id="NF033788">
    <property type="entry name" value="HTH_metalloreg"/>
    <property type="match status" value="1"/>
</dbReference>
<dbReference type="NCBIfam" id="NF041413">
    <property type="entry name" value="ArsR_Rv2640c_fam"/>
    <property type="match status" value="1"/>
</dbReference>
<name>A0ABM8CYT8_9NOCA</name>
<dbReference type="SMART" id="SM00418">
    <property type="entry name" value="HTH_ARSR"/>
    <property type="match status" value="1"/>
</dbReference>
<keyword evidence="2" id="KW-0238">DNA-binding</keyword>
<dbReference type="InterPro" id="IPR036388">
    <property type="entry name" value="WH-like_DNA-bd_sf"/>
</dbReference>
<feature type="domain" description="HTH arsR-type" evidence="4">
    <location>
        <begin position="28"/>
        <end position="123"/>
    </location>
</feature>
<keyword evidence="3" id="KW-0804">Transcription</keyword>
<gene>
    <name evidence="5" type="ORF">IFM12276_32000</name>
</gene>
<protein>
    <submittedName>
        <fullName evidence="5">Transcriptional regulator</fullName>
    </submittedName>
</protein>
<dbReference type="Gene3D" id="1.10.10.10">
    <property type="entry name" value="Winged helix-like DNA-binding domain superfamily/Winged helix DNA-binding domain"/>
    <property type="match status" value="1"/>
</dbReference>
<dbReference type="InterPro" id="IPR048226">
    <property type="entry name" value="Rv2640c-like"/>
</dbReference>
<dbReference type="PROSITE" id="PS50987">
    <property type="entry name" value="HTH_ARSR_2"/>
    <property type="match status" value="1"/>
</dbReference>
<dbReference type="InterPro" id="IPR011991">
    <property type="entry name" value="ArsR-like_HTH"/>
</dbReference>
<evidence type="ECO:0000256" key="3">
    <source>
        <dbReference type="ARBA" id="ARBA00023163"/>
    </source>
</evidence>
<dbReference type="CDD" id="cd00090">
    <property type="entry name" value="HTH_ARSR"/>
    <property type="match status" value="1"/>
</dbReference>
<organism evidence="5 6">
    <name type="scientific">Nocardia sputorum</name>
    <dbReference type="NCBI Taxonomy" id="2984338"/>
    <lineage>
        <taxon>Bacteria</taxon>
        <taxon>Bacillati</taxon>
        <taxon>Actinomycetota</taxon>
        <taxon>Actinomycetes</taxon>
        <taxon>Mycobacteriales</taxon>
        <taxon>Nocardiaceae</taxon>
        <taxon>Nocardia</taxon>
    </lineage>
</organism>
<proteinExistence type="predicted"/>
<dbReference type="PRINTS" id="PR00778">
    <property type="entry name" value="HTHARSR"/>
</dbReference>
<dbReference type="EMBL" id="AP026978">
    <property type="protein sequence ID" value="BDU00172.1"/>
    <property type="molecule type" value="Genomic_DNA"/>
</dbReference>
<evidence type="ECO:0000256" key="2">
    <source>
        <dbReference type="ARBA" id="ARBA00023125"/>
    </source>
</evidence>
<dbReference type="Proteomes" id="UP001317870">
    <property type="component" value="Chromosome"/>
</dbReference>
<dbReference type="InterPro" id="IPR001845">
    <property type="entry name" value="HTH_ArsR_DNA-bd_dom"/>
</dbReference>
<dbReference type="InterPro" id="IPR051081">
    <property type="entry name" value="HTH_MetalResp_TranReg"/>
</dbReference>
<dbReference type="PANTHER" id="PTHR33154">
    <property type="entry name" value="TRANSCRIPTIONAL REGULATOR, ARSR FAMILY"/>
    <property type="match status" value="1"/>
</dbReference>
<dbReference type="SUPFAM" id="SSF46785">
    <property type="entry name" value="Winged helix' DNA-binding domain"/>
    <property type="match status" value="1"/>
</dbReference>